<dbReference type="EC" id="2.7.7.7" evidence="1"/>
<dbReference type="Proteomes" id="UP001522905">
    <property type="component" value="Unassembled WGS sequence"/>
</dbReference>
<dbReference type="InterPro" id="IPR027417">
    <property type="entry name" value="P-loop_NTPase"/>
</dbReference>
<dbReference type="InterPro" id="IPR004622">
    <property type="entry name" value="DNA_pol_HolB"/>
</dbReference>
<dbReference type="GO" id="GO:0003887">
    <property type="term" value="F:DNA-directed DNA polymerase activity"/>
    <property type="evidence" value="ECO:0007669"/>
    <property type="project" value="UniProtKB-EC"/>
</dbReference>
<comment type="caution">
    <text evidence="1">The sequence shown here is derived from an EMBL/GenBank/DDBJ whole genome shotgun (WGS) entry which is preliminary data.</text>
</comment>
<dbReference type="NCBIfam" id="TIGR00678">
    <property type="entry name" value="holB"/>
    <property type="match status" value="1"/>
</dbReference>
<accession>A0ABT0I2U2</accession>
<dbReference type="EMBL" id="JAJIAO010000006">
    <property type="protein sequence ID" value="MCK8625036.1"/>
    <property type="molecule type" value="Genomic_DNA"/>
</dbReference>
<evidence type="ECO:0000313" key="1">
    <source>
        <dbReference type="EMBL" id="MCK8625036.1"/>
    </source>
</evidence>
<proteinExistence type="predicted"/>
<reference evidence="1 2" key="1">
    <citation type="submission" date="2021-11" db="EMBL/GenBank/DDBJ databases">
        <title>Comparative genomics of bee honey and flower isolates.</title>
        <authorList>
            <person name="Bechtner J.D."/>
            <person name="Gallus M.K."/>
            <person name="Ehrmann M."/>
        </authorList>
    </citation>
    <scope>NUCLEOTIDE SEQUENCE [LARGE SCALE GENOMIC DNA]</scope>
    <source>
        <strain evidence="1 2">M161</strain>
    </source>
</reference>
<evidence type="ECO:0000313" key="2">
    <source>
        <dbReference type="Proteomes" id="UP001522905"/>
    </source>
</evidence>
<dbReference type="Pfam" id="PF13177">
    <property type="entry name" value="DNA_pol3_delta2"/>
    <property type="match status" value="1"/>
</dbReference>
<organism evidence="1 2">
    <name type="scientific">Apilactobacillus xinyiensis</name>
    <dbReference type="NCBI Taxonomy" id="2841032"/>
    <lineage>
        <taxon>Bacteria</taxon>
        <taxon>Bacillati</taxon>
        <taxon>Bacillota</taxon>
        <taxon>Bacilli</taxon>
        <taxon>Lactobacillales</taxon>
        <taxon>Lactobacillaceae</taxon>
        <taxon>Apilactobacillus</taxon>
    </lineage>
</organism>
<keyword evidence="1" id="KW-0808">Transferase</keyword>
<dbReference type="Gene3D" id="3.40.50.300">
    <property type="entry name" value="P-loop containing nucleotide triphosphate hydrolases"/>
    <property type="match status" value="1"/>
</dbReference>
<dbReference type="InterPro" id="IPR050238">
    <property type="entry name" value="DNA_Rep/Repair_Clamp_Loader"/>
</dbReference>
<name>A0ABT0I2U2_9LACO</name>
<dbReference type="NCBIfam" id="NF005972">
    <property type="entry name" value="PRK08058.1"/>
    <property type="match status" value="1"/>
</dbReference>
<gene>
    <name evidence="1" type="primary">holB</name>
    <name evidence="1" type="ORF">LNP07_05855</name>
</gene>
<protein>
    <submittedName>
        <fullName evidence="1">DNA polymerase III subunit delta</fullName>
        <ecNumber evidence="1">2.7.7.7</ecNumber>
    </submittedName>
</protein>
<sequence length="336" mass="38586">MSDNIFLNEAINKQPNIVNHFFNMVNNRDLSHAYLLNGNSGVGKKAVAMSSTMALFCKNKINKQPCGKCNECRRITDGQHPDVVFIQPDGQSIKVEQVRTLKAEFSKRGVEGRLKVFIIIDAEKMTENAANSLLKFIEEPSGDVVSFLITTNKNMILPTIISRTQVIDFPTLSNRFFDDELKKIKTNPNDYNLLKSLTNSLETAKNLMNDDWFNKAKSAVENWFNYICKKDYCAFTTIQIEIMPLITDKNSKQQIINMMLQIWRDMLSVKYLNFQKNEIDFVDDFSNIDSFVIEISSIKLISIIQIMLECNNKMSINLNFQNILESTTLEILSELR</sequence>
<dbReference type="PANTHER" id="PTHR11669:SF8">
    <property type="entry name" value="DNA POLYMERASE III SUBUNIT DELTA"/>
    <property type="match status" value="1"/>
</dbReference>
<keyword evidence="1" id="KW-0548">Nucleotidyltransferase</keyword>
<dbReference type="RefSeq" id="WP_248601837.1">
    <property type="nucleotide sequence ID" value="NZ_JAJIAO010000006.1"/>
</dbReference>
<dbReference type="PANTHER" id="PTHR11669">
    <property type="entry name" value="REPLICATION FACTOR C / DNA POLYMERASE III GAMMA-TAU SUBUNIT"/>
    <property type="match status" value="1"/>
</dbReference>
<keyword evidence="2" id="KW-1185">Reference proteome</keyword>
<dbReference type="SUPFAM" id="SSF52540">
    <property type="entry name" value="P-loop containing nucleoside triphosphate hydrolases"/>
    <property type="match status" value="1"/>
</dbReference>